<name>A0A9N8KX04_CHRIL</name>
<reference evidence="2" key="1">
    <citation type="submission" date="2021-12" db="EMBL/GenBank/DDBJ databases">
        <authorList>
            <person name="King R."/>
        </authorList>
    </citation>
    <scope>NUCLEOTIDE SEQUENCE</scope>
</reference>
<evidence type="ECO:0000256" key="1">
    <source>
        <dbReference type="SAM" id="MobiDB-lite"/>
    </source>
</evidence>
<evidence type="ECO:0000313" key="3">
    <source>
        <dbReference type="Proteomes" id="UP001154114"/>
    </source>
</evidence>
<gene>
    <name evidence="2" type="ORF">CINC_LOCUS10049</name>
</gene>
<organism evidence="2 3">
    <name type="scientific">Chrysodeixis includens</name>
    <name type="common">Soybean looper</name>
    <name type="synonym">Pseudoplusia includens</name>
    <dbReference type="NCBI Taxonomy" id="689277"/>
    <lineage>
        <taxon>Eukaryota</taxon>
        <taxon>Metazoa</taxon>
        <taxon>Ecdysozoa</taxon>
        <taxon>Arthropoda</taxon>
        <taxon>Hexapoda</taxon>
        <taxon>Insecta</taxon>
        <taxon>Pterygota</taxon>
        <taxon>Neoptera</taxon>
        <taxon>Endopterygota</taxon>
        <taxon>Lepidoptera</taxon>
        <taxon>Glossata</taxon>
        <taxon>Ditrysia</taxon>
        <taxon>Noctuoidea</taxon>
        <taxon>Noctuidae</taxon>
        <taxon>Plusiinae</taxon>
        <taxon>Chrysodeixis</taxon>
    </lineage>
</organism>
<keyword evidence="3" id="KW-1185">Reference proteome</keyword>
<accession>A0A9N8KX04</accession>
<proteinExistence type="predicted"/>
<evidence type="ECO:0000313" key="2">
    <source>
        <dbReference type="EMBL" id="CAD0207071.1"/>
    </source>
</evidence>
<dbReference type="AlphaFoldDB" id="A0A9N8KX04"/>
<feature type="compositionally biased region" description="Basic and acidic residues" evidence="1">
    <location>
        <begin position="114"/>
        <end position="123"/>
    </location>
</feature>
<protein>
    <submittedName>
        <fullName evidence="2">Uncharacterized protein</fullName>
    </submittedName>
</protein>
<feature type="region of interest" description="Disordered" evidence="1">
    <location>
        <begin position="97"/>
        <end position="123"/>
    </location>
</feature>
<sequence>MVLQPANSCNSLQGKPKASTRMYHCTCGSQSHATVLSGTLETDFYVAEMIDYNQYMRIIYRLRRQCHGKVFDFDLSFESAERVQEISSDLQFAPDYQEVEEGPRKCTRPTMRYDSPERERETC</sequence>
<dbReference type="Proteomes" id="UP001154114">
    <property type="component" value="Chromosome 31"/>
</dbReference>
<dbReference type="EMBL" id="LR824034">
    <property type="protein sequence ID" value="CAD0207071.1"/>
    <property type="molecule type" value="Genomic_DNA"/>
</dbReference>